<dbReference type="EMBL" id="LAZR01000254">
    <property type="protein sequence ID" value="KKN78946.1"/>
    <property type="molecule type" value="Genomic_DNA"/>
</dbReference>
<accession>A0A0F9VZW0</accession>
<reference evidence="1" key="1">
    <citation type="journal article" date="2015" name="Nature">
        <title>Complex archaea that bridge the gap between prokaryotes and eukaryotes.</title>
        <authorList>
            <person name="Spang A."/>
            <person name="Saw J.H."/>
            <person name="Jorgensen S.L."/>
            <person name="Zaremba-Niedzwiedzka K."/>
            <person name="Martijn J."/>
            <person name="Lind A.E."/>
            <person name="van Eijk R."/>
            <person name="Schleper C."/>
            <person name="Guy L."/>
            <person name="Ettema T.J."/>
        </authorList>
    </citation>
    <scope>NUCLEOTIDE SEQUENCE</scope>
</reference>
<gene>
    <name evidence="1" type="ORF">LCGC14_0344210</name>
</gene>
<name>A0A0F9VZW0_9ZZZZ</name>
<organism evidence="1">
    <name type="scientific">marine sediment metagenome</name>
    <dbReference type="NCBI Taxonomy" id="412755"/>
    <lineage>
        <taxon>unclassified sequences</taxon>
        <taxon>metagenomes</taxon>
        <taxon>ecological metagenomes</taxon>
    </lineage>
</organism>
<dbReference type="InterPro" id="IPR004211">
    <property type="entry name" value="Endonuclease_7"/>
</dbReference>
<dbReference type="SUPFAM" id="SSF54060">
    <property type="entry name" value="His-Me finger endonucleases"/>
    <property type="match status" value="1"/>
</dbReference>
<dbReference type="Gene3D" id="3.40.1800.10">
    <property type="entry name" value="His-Me finger endonucleases"/>
    <property type="match status" value="1"/>
</dbReference>
<dbReference type="InterPro" id="IPR038563">
    <property type="entry name" value="Endonuclease_7_sf"/>
</dbReference>
<dbReference type="Pfam" id="PF02945">
    <property type="entry name" value="Endonuclease_7"/>
    <property type="match status" value="1"/>
</dbReference>
<proteinExistence type="predicted"/>
<evidence type="ECO:0008006" key="2">
    <source>
        <dbReference type="Google" id="ProtNLM"/>
    </source>
</evidence>
<dbReference type="InterPro" id="IPR044925">
    <property type="entry name" value="His-Me_finger_sf"/>
</dbReference>
<dbReference type="AlphaFoldDB" id="A0A0F9VZW0"/>
<sequence>MPNCIACEEMKPEDEICFDGFCRACAFAYGSPQHHPRRVRKRAIKSDYGLEYRDYSSMYAQQGGRCRICCKKLSKYRGGDGVEVACVDHNHATGEVRGLLCRKCNIGLGHFNEDVTILDAAIDYILDFQ</sequence>
<evidence type="ECO:0000313" key="1">
    <source>
        <dbReference type="EMBL" id="KKN78946.1"/>
    </source>
</evidence>
<protein>
    <recommendedName>
        <fullName evidence="2">Endonuclease VII</fullName>
    </recommendedName>
</protein>
<comment type="caution">
    <text evidence="1">The sequence shown here is derived from an EMBL/GenBank/DDBJ whole genome shotgun (WGS) entry which is preliminary data.</text>
</comment>